<evidence type="ECO:0000313" key="3">
    <source>
        <dbReference type="Proteomes" id="UP001217485"/>
    </source>
</evidence>
<reference evidence="2 3" key="1">
    <citation type="submission" date="2023-01" db="EMBL/GenBank/DDBJ databases">
        <title>Minimal conservation of predation-associated metabolite biosynthetic gene clusters underscores biosynthetic potential of Myxococcota including descriptions for ten novel species: Archangium lansinium sp. nov., Myxococcus landrumus sp. nov., Nannocystis bai.</title>
        <authorList>
            <person name="Ahearne A."/>
            <person name="Stevens C."/>
            <person name="Dowd S."/>
        </authorList>
    </citation>
    <scope>NUCLEOTIDE SEQUENCE [LARGE SCALE GENOMIC DNA]</scope>
    <source>
        <strain evidence="2 3">WIWO2</strain>
    </source>
</reference>
<name>A0ABT5CCG9_9BACT</name>
<gene>
    <name evidence="2" type="ORF">POL72_40825</name>
</gene>
<accession>A0ABT5CCG9</accession>
<dbReference type="InterPro" id="IPR028910">
    <property type="entry name" value="Tox-PL-2_dom"/>
</dbReference>
<feature type="domain" description="Tox-PL-2" evidence="1">
    <location>
        <begin position="13"/>
        <end position="97"/>
    </location>
</feature>
<keyword evidence="3" id="KW-1185">Reference proteome</keyword>
<proteinExistence type="predicted"/>
<dbReference type="RefSeq" id="WP_272102263.1">
    <property type="nucleotide sequence ID" value="NZ_JAQNDK010000005.1"/>
</dbReference>
<sequence>MSPEAGEDQVSGSLFKPLQCVQCASAMANALKARGIPGQVLQIRAKAGEFIASDLVKSGTTSITRNGYHEAVRVGDTVFDNFFPGGVPYQTYVDSLHAIGGVAIKAVGFWRAVMGLASEIDAIRKNPGEYLTEACVLALGAFLFGYRMANENCAPILHELTRRFEGPDQADACTRAYLSARNTEHALRRVLDALSSMLAAEPALTGSRPANAQLGFVEIVREPIVSGRTGMVLAEPTVDWCANFWKGFLAGLDEVDPNAALHERERFDLFEQWLSDRYAQSGASWYAMIRVFEGADISGLRAFVALWEEFRRSVSGME</sequence>
<comment type="caution">
    <text evidence="2">The sequence shown here is derived from an EMBL/GenBank/DDBJ whole genome shotgun (WGS) entry which is preliminary data.</text>
</comment>
<dbReference type="EMBL" id="JAQNDK010000005">
    <property type="protein sequence ID" value="MDC0684137.1"/>
    <property type="molecule type" value="Genomic_DNA"/>
</dbReference>
<protein>
    <submittedName>
        <fullName evidence="2">Papain fold toxin domain-containing protein</fullName>
    </submittedName>
</protein>
<evidence type="ECO:0000259" key="1">
    <source>
        <dbReference type="Pfam" id="PF15643"/>
    </source>
</evidence>
<dbReference type="Proteomes" id="UP001217485">
    <property type="component" value="Unassembled WGS sequence"/>
</dbReference>
<organism evidence="2 3">
    <name type="scientific">Sorangium atrum</name>
    <dbReference type="NCBI Taxonomy" id="2995308"/>
    <lineage>
        <taxon>Bacteria</taxon>
        <taxon>Pseudomonadati</taxon>
        <taxon>Myxococcota</taxon>
        <taxon>Polyangia</taxon>
        <taxon>Polyangiales</taxon>
        <taxon>Polyangiaceae</taxon>
        <taxon>Sorangium</taxon>
    </lineage>
</organism>
<dbReference type="Pfam" id="PF15643">
    <property type="entry name" value="Tox-PL-2"/>
    <property type="match status" value="1"/>
</dbReference>
<evidence type="ECO:0000313" key="2">
    <source>
        <dbReference type="EMBL" id="MDC0684137.1"/>
    </source>
</evidence>